<reference evidence="2 3" key="1">
    <citation type="submission" date="2019-07" db="EMBL/GenBank/DDBJ databases">
        <title>The pathways for chlorine oxyanion respiration interact through the shared metabolite chlorate.</title>
        <authorList>
            <person name="Barnum T.P."/>
            <person name="Cheng Y."/>
            <person name="Hill K.A."/>
            <person name="Lucas L.N."/>
            <person name="Carlson H.K."/>
            <person name="Coates J.D."/>
        </authorList>
    </citation>
    <scope>NUCLEOTIDE SEQUENCE [LARGE SCALE GENOMIC DNA]</scope>
    <source>
        <strain evidence="2 3">BK-1</strain>
    </source>
</reference>
<keyword evidence="1" id="KW-0472">Membrane</keyword>
<sequence length="93" mass="10250">MIFTLSFSIALLIIYHTQELATPIFQELLSAFIVLTMIAGTLSYALYAYVEDVAKDVAADEKKKSYARYNAVIDSLSGLKKEIPVNAFVVVGL</sequence>
<gene>
    <name evidence="2" type="ORF">FHP88_00635</name>
</gene>
<evidence type="ECO:0000313" key="3">
    <source>
        <dbReference type="Proteomes" id="UP000316649"/>
    </source>
</evidence>
<evidence type="ECO:0000256" key="1">
    <source>
        <dbReference type="SAM" id="Phobius"/>
    </source>
</evidence>
<evidence type="ECO:0000313" key="2">
    <source>
        <dbReference type="EMBL" id="TVO78700.1"/>
    </source>
</evidence>
<organism evidence="2 3">
    <name type="scientific">Sedimenticola selenatireducens</name>
    <dbReference type="NCBI Taxonomy" id="191960"/>
    <lineage>
        <taxon>Bacteria</taxon>
        <taxon>Pseudomonadati</taxon>
        <taxon>Pseudomonadota</taxon>
        <taxon>Gammaproteobacteria</taxon>
        <taxon>Chromatiales</taxon>
        <taxon>Sedimenticolaceae</taxon>
        <taxon>Sedimenticola</taxon>
    </lineage>
</organism>
<dbReference type="Proteomes" id="UP000316649">
    <property type="component" value="Unassembled WGS sequence"/>
</dbReference>
<protein>
    <submittedName>
        <fullName evidence="2">Uncharacterized protein</fullName>
    </submittedName>
</protein>
<keyword evidence="3" id="KW-1185">Reference proteome</keyword>
<name>A0A557SMX3_9GAMM</name>
<keyword evidence="1" id="KW-1133">Transmembrane helix</keyword>
<accession>A0A557SMX3</accession>
<comment type="caution">
    <text evidence="2">The sequence shown here is derived from an EMBL/GenBank/DDBJ whole genome shotgun (WGS) entry which is preliminary data.</text>
</comment>
<proteinExistence type="predicted"/>
<feature type="transmembrane region" description="Helical" evidence="1">
    <location>
        <begin position="31"/>
        <end position="50"/>
    </location>
</feature>
<dbReference type="EMBL" id="VMNH01000002">
    <property type="protein sequence ID" value="TVO78700.1"/>
    <property type="molecule type" value="Genomic_DNA"/>
</dbReference>
<keyword evidence="1" id="KW-0812">Transmembrane</keyword>
<dbReference type="AlphaFoldDB" id="A0A557SMX3"/>